<dbReference type="SUPFAM" id="SSF53686">
    <property type="entry name" value="Tryptophan synthase beta subunit-like PLP-dependent enzymes"/>
    <property type="match status" value="1"/>
</dbReference>
<reference evidence="10" key="1">
    <citation type="journal article" date="2014" name="Front. Microbiol.">
        <title>High frequency of phylogenetically diverse reductive dehalogenase-homologous genes in deep subseafloor sedimentary metagenomes.</title>
        <authorList>
            <person name="Kawai M."/>
            <person name="Futagami T."/>
            <person name="Toyoda A."/>
            <person name="Takaki Y."/>
            <person name="Nishi S."/>
            <person name="Hori S."/>
            <person name="Arai W."/>
            <person name="Tsubouchi T."/>
            <person name="Morono Y."/>
            <person name="Uchiyama I."/>
            <person name="Ito T."/>
            <person name="Fujiyama A."/>
            <person name="Inagaki F."/>
            <person name="Takami H."/>
        </authorList>
    </citation>
    <scope>NUCLEOTIDE SEQUENCE</scope>
    <source>
        <strain evidence="10">Expedition CK06-06</strain>
    </source>
</reference>
<feature type="domain" description="Threonine synthase N-terminal" evidence="9">
    <location>
        <begin position="8"/>
        <end position="83"/>
    </location>
</feature>
<dbReference type="GO" id="GO:0009088">
    <property type="term" value="P:threonine biosynthetic process"/>
    <property type="evidence" value="ECO:0007669"/>
    <property type="project" value="UniProtKB-UniPathway"/>
</dbReference>
<dbReference type="PANTHER" id="PTHR43515:SF1">
    <property type="entry name" value="THREONINE SYNTHASE-LIKE 1"/>
    <property type="match status" value="1"/>
</dbReference>
<gene>
    <name evidence="10" type="ORF">S01H4_00903</name>
</gene>
<evidence type="ECO:0000259" key="9">
    <source>
        <dbReference type="Pfam" id="PF14821"/>
    </source>
</evidence>
<keyword evidence="5" id="KW-0028">Amino-acid biosynthesis</keyword>
<evidence type="ECO:0000256" key="5">
    <source>
        <dbReference type="ARBA" id="ARBA00022605"/>
    </source>
</evidence>
<keyword evidence="6" id="KW-0791">Threonine biosynthesis</keyword>
<sequence>MQEKNLYYQSTRGNKKRVLSAEAIIKGIADDGGLFVPETIPQINKDLYKVESTEYKELAFLIMKKFFTDYHQDELKYCINRAYDNKFDTEIIAPLSKKMGAYFLELYHGPTLAFKDMALSLLPHLLKKAAQELNLSQEIVILTATSGDTGKAALQGFANVEGTKIIVFFPYKGVSKIQERQMLTQEGTNTYVIGIRGNFDDAQRGVKEIFEDTVFNKKIKGKNYIFSSANSINIGRLVPQIVYYYYAYLNMLGKGEIKNSEKINIAVPTGNFGDILAAYYAKEMGLPVSKLICASNENRVLADFFNTGLYDKRRKLVMTISPSMDILVSSNLERLLWTISERDAQQVKRLINSLREKGFYRINSEMKTRLKDFYGGFSPQEESRRCIKEIFEKSKYLIDPHTAVAYAVYKKYIKETGDKTKTIIVATASPFKFTKSVIESIDSRYEKSDDFELIEKMSDLAQIPIPSGIRDIEKMPIRHKMVCEKEEMKTKIAEILIYGKEN</sequence>
<dbReference type="InterPro" id="IPR004450">
    <property type="entry name" value="Thr_synthase-like"/>
</dbReference>
<dbReference type="GO" id="GO:0004795">
    <property type="term" value="F:threonine synthase activity"/>
    <property type="evidence" value="ECO:0007669"/>
    <property type="project" value="UniProtKB-EC"/>
</dbReference>
<comment type="cofactor">
    <cofactor evidence="1">
        <name>pyridoxal 5'-phosphate</name>
        <dbReference type="ChEBI" id="CHEBI:597326"/>
    </cofactor>
</comment>
<dbReference type="Gene3D" id="3.90.1380.10">
    <property type="entry name" value="Threonine synthase, N-terminal domain"/>
    <property type="match status" value="1"/>
</dbReference>
<dbReference type="GO" id="GO:0005737">
    <property type="term" value="C:cytoplasm"/>
    <property type="evidence" value="ECO:0007669"/>
    <property type="project" value="TreeGrafter"/>
</dbReference>
<evidence type="ECO:0000259" key="8">
    <source>
        <dbReference type="Pfam" id="PF00291"/>
    </source>
</evidence>
<evidence type="ECO:0000256" key="6">
    <source>
        <dbReference type="ARBA" id="ARBA00022697"/>
    </source>
</evidence>
<dbReference type="InterPro" id="IPR037158">
    <property type="entry name" value="Thr_synth_N_sf"/>
</dbReference>
<comment type="similarity">
    <text evidence="3">Belongs to the threonine synthase family.</text>
</comment>
<dbReference type="UniPathway" id="UPA00050">
    <property type="reaction ID" value="UER00065"/>
</dbReference>
<proteinExistence type="inferred from homology"/>
<evidence type="ECO:0000313" key="10">
    <source>
        <dbReference type="EMBL" id="GAG65740.1"/>
    </source>
</evidence>
<organism evidence="10">
    <name type="scientific">marine sediment metagenome</name>
    <dbReference type="NCBI Taxonomy" id="412755"/>
    <lineage>
        <taxon>unclassified sequences</taxon>
        <taxon>metagenomes</taxon>
        <taxon>ecological metagenomes</taxon>
    </lineage>
</organism>
<comment type="caution">
    <text evidence="10">The sequence shown here is derived from an EMBL/GenBank/DDBJ whole genome shotgun (WGS) entry which is preliminary data.</text>
</comment>
<dbReference type="Pfam" id="PF00291">
    <property type="entry name" value="PALP"/>
    <property type="match status" value="1"/>
</dbReference>
<dbReference type="NCBIfam" id="TIGR00260">
    <property type="entry name" value="thrC"/>
    <property type="match status" value="1"/>
</dbReference>
<dbReference type="Gene3D" id="3.40.50.1100">
    <property type="match status" value="2"/>
</dbReference>
<dbReference type="InterPro" id="IPR001926">
    <property type="entry name" value="TrpB-like_PALP"/>
</dbReference>
<dbReference type="InterPro" id="IPR036052">
    <property type="entry name" value="TrpB-like_PALP_sf"/>
</dbReference>
<evidence type="ECO:0000256" key="4">
    <source>
        <dbReference type="ARBA" id="ARBA00013028"/>
    </source>
</evidence>
<evidence type="ECO:0000256" key="1">
    <source>
        <dbReference type="ARBA" id="ARBA00001933"/>
    </source>
</evidence>
<keyword evidence="7" id="KW-0663">Pyridoxal phosphate</keyword>
<dbReference type="PANTHER" id="PTHR43515">
    <property type="entry name" value="THREONINE SYNTHASE-LIKE 1"/>
    <property type="match status" value="1"/>
</dbReference>
<protein>
    <recommendedName>
        <fullName evidence="4">threonine synthase</fullName>
        <ecNumber evidence="4">4.2.3.1</ecNumber>
    </recommendedName>
</protein>
<name>X0Z8N9_9ZZZZ</name>
<dbReference type="AlphaFoldDB" id="X0Z8N9"/>
<dbReference type="CDD" id="cd01560">
    <property type="entry name" value="Thr-synth_2"/>
    <property type="match status" value="1"/>
</dbReference>
<dbReference type="InterPro" id="IPR029144">
    <property type="entry name" value="Thr_synth_N"/>
</dbReference>
<dbReference type="PROSITE" id="PS00165">
    <property type="entry name" value="DEHYDRATASE_SER_THR"/>
    <property type="match status" value="1"/>
</dbReference>
<dbReference type="EMBL" id="BART01000145">
    <property type="protein sequence ID" value="GAG65740.1"/>
    <property type="molecule type" value="Genomic_DNA"/>
</dbReference>
<dbReference type="InterPro" id="IPR000634">
    <property type="entry name" value="Ser/Thr_deHydtase_PyrdxlP-BS"/>
</dbReference>
<evidence type="ECO:0000256" key="2">
    <source>
        <dbReference type="ARBA" id="ARBA00004979"/>
    </source>
</evidence>
<dbReference type="EC" id="4.2.3.1" evidence="4"/>
<dbReference type="GO" id="GO:0030170">
    <property type="term" value="F:pyridoxal phosphate binding"/>
    <property type="evidence" value="ECO:0007669"/>
    <property type="project" value="InterPro"/>
</dbReference>
<evidence type="ECO:0000256" key="3">
    <source>
        <dbReference type="ARBA" id="ARBA00005517"/>
    </source>
</evidence>
<comment type="pathway">
    <text evidence="2">Amino-acid biosynthesis; L-threonine biosynthesis; L-threonine from L-aspartate: step 5/5.</text>
</comment>
<accession>X0Z8N9</accession>
<dbReference type="Pfam" id="PF14821">
    <property type="entry name" value="Thr_synth_N"/>
    <property type="match status" value="1"/>
</dbReference>
<evidence type="ECO:0000256" key="7">
    <source>
        <dbReference type="ARBA" id="ARBA00022898"/>
    </source>
</evidence>
<feature type="domain" description="Tryptophan synthase beta chain-like PALP" evidence="8">
    <location>
        <begin position="95"/>
        <end position="426"/>
    </location>
</feature>